<dbReference type="EMBL" id="CZAW01000005">
    <property type="protein sequence ID" value="CUP10627.1"/>
    <property type="molecule type" value="Genomic_DNA"/>
</dbReference>
<sequence>MFNKELFYDLCNKYGVELSDEYSKPMIKTDGEVRQLEEQDVRDLLPRYQETVFYQNKSNAYKIETSYVYIPQDLMIA</sequence>
<dbReference type="OrthoDB" id="2055423at2"/>
<gene>
    <name evidence="1" type="ORF">ERS852523_00559</name>
</gene>
<evidence type="ECO:0000313" key="2">
    <source>
        <dbReference type="Proteomes" id="UP000095712"/>
    </source>
</evidence>
<dbReference type="RefSeq" id="WP_055149471.1">
    <property type="nucleotide sequence ID" value="NZ_CZAW01000005.1"/>
</dbReference>
<name>A0A174KKC2_9FIRM</name>
<accession>A0A174KKC2</accession>
<organism evidence="1 2">
    <name type="scientific">Blautia wexlerae</name>
    <dbReference type="NCBI Taxonomy" id="418240"/>
    <lineage>
        <taxon>Bacteria</taxon>
        <taxon>Bacillati</taxon>
        <taxon>Bacillota</taxon>
        <taxon>Clostridia</taxon>
        <taxon>Lachnospirales</taxon>
        <taxon>Lachnospiraceae</taxon>
        <taxon>Blautia</taxon>
    </lineage>
</organism>
<proteinExistence type="predicted"/>
<evidence type="ECO:0000313" key="1">
    <source>
        <dbReference type="EMBL" id="CUP10627.1"/>
    </source>
</evidence>
<protein>
    <submittedName>
        <fullName evidence="1">Uncharacterized protein</fullName>
    </submittedName>
</protein>
<dbReference type="AlphaFoldDB" id="A0A174KKC2"/>
<reference evidence="1 2" key="1">
    <citation type="submission" date="2015-09" db="EMBL/GenBank/DDBJ databases">
        <authorList>
            <consortium name="Pathogen Informatics"/>
        </authorList>
    </citation>
    <scope>NUCLEOTIDE SEQUENCE [LARGE SCALE GENOMIC DNA]</scope>
    <source>
        <strain evidence="1 2">2789STDY5834911</strain>
    </source>
</reference>
<dbReference type="Proteomes" id="UP000095712">
    <property type="component" value="Unassembled WGS sequence"/>
</dbReference>